<evidence type="ECO:0000313" key="3">
    <source>
        <dbReference type="Proteomes" id="UP000314294"/>
    </source>
</evidence>
<feature type="compositionally biased region" description="Polar residues" evidence="1">
    <location>
        <begin position="1"/>
        <end position="21"/>
    </location>
</feature>
<proteinExistence type="predicted"/>
<organism evidence="2 3">
    <name type="scientific">Liparis tanakae</name>
    <name type="common">Tanaka's snailfish</name>
    <dbReference type="NCBI Taxonomy" id="230148"/>
    <lineage>
        <taxon>Eukaryota</taxon>
        <taxon>Metazoa</taxon>
        <taxon>Chordata</taxon>
        <taxon>Craniata</taxon>
        <taxon>Vertebrata</taxon>
        <taxon>Euteleostomi</taxon>
        <taxon>Actinopterygii</taxon>
        <taxon>Neopterygii</taxon>
        <taxon>Teleostei</taxon>
        <taxon>Neoteleostei</taxon>
        <taxon>Acanthomorphata</taxon>
        <taxon>Eupercaria</taxon>
        <taxon>Perciformes</taxon>
        <taxon>Cottioidei</taxon>
        <taxon>Cottales</taxon>
        <taxon>Liparidae</taxon>
        <taxon>Liparis</taxon>
    </lineage>
</organism>
<dbReference type="EMBL" id="SRLO01026557">
    <property type="protein sequence ID" value="TNN21673.1"/>
    <property type="molecule type" value="Genomic_DNA"/>
</dbReference>
<name>A0A4Z2DYP2_9TELE</name>
<protein>
    <submittedName>
        <fullName evidence="2">Uncharacterized protein</fullName>
    </submittedName>
</protein>
<feature type="region of interest" description="Disordered" evidence="1">
    <location>
        <begin position="1"/>
        <end position="25"/>
    </location>
</feature>
<keyword evidence="3" id="KW-1185">Reference proteome</keyword>
<evidence type="ECO:0000256" key="1">
    <source>
        <dbReference type="SAM" id="MobiDB-lite"/>
    </source>
</evidence>
<dbReference type="AlphaFoldDB" id="A0A4Z2DYP2"/>
<sequence>MNQTVVVGSPQRQEGNGQTRAPPQCAVGVSRCTPAALVDDSPPHVVTKSDIMLIQSEKRGGISKHGRSRMRA</sequence>
<comment type="caution">
    <text evidence="2">The sequence shown here is derived from an EMBL/GenBank/DDBJ whole genome shotgun (WGS) entry which is preliminary data.</text>
</comment>
<accession>A0A4Z2DYP2</accession>
<gene>
    <name evidence="2" type="ORF">EYF80_068215</name>
</gene>
<reference evidence="2 3" key="1">
    <citation type="submission" date="2019-03" db="EMBL/GenBank/DDBJ databases">
        <title>First draft genome of Liparis tanakae, snailfish: a comprehensive survey of snailfish specific genes.</title>
        <authorList>
            <person name="Kim W."/>
            <person name="Song I."/>
            <person name="Jeong J.-H."/>
            <person name="Kim D."/>
            <person name="Kim S."/>
            <person name="Ryu S."/>
            <person name="Song J.Y."/>
            <person name="Lee S.K."/>
        </authorList>
    </citation>
    <scope>NUCLEOTIDE SEQUENCE [LARGE SCALE GENOMIC DNA]</scope>
    <source>
        <tissue evidence="2">Muscle</tissue>
    </source>
</reference>
<dbReference type="Proteomes" id="UP000314294">
    <property type="component" value="Unassembled WGS sequence"/>
</dbReference>
<evidence type="ECO:0000313" key="2">
    <source>
        <dbReference type="EMBL" id="TNN21673.1"/>
    </source>
</evidence>